<name>A0A158KTD9_9BURK</name>
<accession>A0A158KTD9</accession>
<keyword evidence="2" id="KW-1185">Reference proteome</keyword>
<evidence type="ECO:0000313" key="2">
    <source>
        <dbReference type="Proteomes" id="UP000055019"/>
    </source>
</evidence>
<organism evidence="1 2">
    <name type="scientific">Caballeronia arvi</name>
    <dbReference type="NCBI Taxonomy" id="1777135"/>
    <lineage>
        <taxon>Bacteria</taxon>
        <taxon>Pseudomonadati</taxon>
        <taxon>Pseudomonadota</taxon>
        <taxon>Betaproteobacteria</taxon>
        <taxon>Burkholderiales</taxon>
        <taxon>Burkholderiaceae</taxon>
        <taxon>Caballeronia</taxon>
    </lineage>
</organism>
<dbReference type="RefSeq" id="WP_160110343.1">
    <property type="nucleotide sequence ID" value="NZ_FCOM02000049.1"/>
</dbReference>
<dbReference type="EMBL" id="FCOM02000049">
    <property type="protein sequence ID" value="SAL83860.1"/>
    <property type="molecule type" value="Genomic_DNA"/>
</dbReference>
<proteinExistence type="predicted"/>
<dbReference type="AlphaFoldDB" id="A0A158KTD9"/>
<gene>
    <name evidence="1" type="ORF">AWB74_06740</name>
</gene>
<comment type="caution">
    <text evidence="1">The sequence shown here is derived from an EMBL/GenBank/DDBJ whole genome shotgun (WGS) entry which is preliminary data.</text>
</comment>
<dbReference type="Proteomes" id="UP000055019">
    <property type="component" value="Unassembled WGS sequence"/>
</dbReference>
<protein>
    <submittedName>
        <fullName evidence="1">Uncharacterized protein</fullName>
    </submittedName>
</protein>
<evidence type="ECO:0000313" key="1">
    <source>
        <dbReference type="EMBL" id="SAL83860.1"/>
    </source>
</evidence>
<dbReference type="OrthoDB" id="9134890at2"/>
<reference evidence="1" key="1">
    <citation type="submission" date="2016-01" db="EMBL/GenBank/DDBJ databases">
        <authorList>
            <person name="Peeters C."/>
        </authorList>
    </citation>
    <scope>NUCLEOTIDE SEQUENCE [LARGE SCALE GENOMIC DNA]</scope>
    <source>
        <strain evidence="1">LMG 29317</strain>
    </source>
</reference>
<sequence length="56" mass="6170">MKRLTAQAIFHPFVALSTLYLTELLSRSDFGLSGTLFVLATKSLSRIVNALRSNTV</sequence>